<dbReference type="Proteomes" id="UP000697107">
    <property type="component" value="Unassembled WGS sequence"/>
</dbReference>
<evidence type="ECO:0000313" key="3">
    <source>
        <dbReference type="EMBL" id="KAG2978564.1"/>
    </source>
</evidence>
<dbReference type="PANTHER" id="PTHR40866">
    <property type="entry name" value="BED-TYPE DOMAIN-CONTAINING PROTEIN"/>
    <property type="match status" value="1"/>
</dbReference>
<dbReference type="VEuPathDB" id="FungiDB:PC110_g20675"/>
<name>A0A8T1BIB3_9STRA</name>
<evidence type="ECO:0000313" key="5">
    <source>
        <dbReference type="Proteomes" id="UP000736787"/>
    </source>
</evidence>
<dbReference type="EMBL" id="RCMK01001026">
    <property type="protein sequence ID" value="KAG2904393.1"/>
    <property type="molecule type" value="Genomic_DNA"/>
</dbReference>
<organism evidence="2 5">
    <name type="scientific">Phytophthora cactorum</name>
    <dbReference type="NCBI Taxonomy" id="29920"/>
    <lineage>
        <taxon>Eukaryota</taxon>
        <taxon>Sar</taxon>
        <taxon>Stramenopiles</taxon>
        <taxon>Oomycota</taxon>
        <taxon>Peronosporomycetes</taxon>
        <taxon>Peronosporales</taxon>
        <taxon>Peronosporaceae</taxon>
        <taxon>Phytophthora</taxon>
    </lineage>
</organism>
<dbReference type="Proteomes" id="UP000735874">
    <property type="component" value="Unassembled WGS sequence"/>
</dbReference>
<dbReference type="Proteomes" id="UP000760860">
    <property type="component" value="Unassembled WGS sequence"/>
</dbReference>
<evidence type="ECO:0000313" key="4">
    <source>
        <dbReference type="EMBL" id="KAG3218612.1"/>
    </source>
</evidence>
<comment type="caution">
    <text evidence="2">The sequence shown here is derived from an EMBL/GenBank/DDBJ whole genome shotgun (WGS) entry which is preliminary data.</text>
</comment>
<gene>
    <name evidence="1" type="ORF">PC113_g19462</name>
    <name evidence="2" type="ORF">PC117_g21049</name>
    <name evidence="3" type="ORF">PC118_g12200</name>
    <name evidence="4" type="ORF">PC129_g10588</name>
</gene>
<evidence type="ECO:0000313" key="1">
    <source>
        <dbReference type="EMBL" id="KAG2839445.1"/>
    </source>
</evidence>
<sequence>MFTNRQVATFYFQQVLDAQDEPVAGYFRCRCSRVRQKAPRTGYSNLVSHVRSQHPDFEKVMRYAVPAETDTLVPWIRRRSLNLFGWLRWTVMCNLPLQFCENPETIRYSNLDLIGEEQLLEGIACVVQHVKTIIRSELSDHFDLKLDGWSHNSEHYLADFVRYELGGQPRCQLLAMAPLVQAPGQDLSTQGHVDFLRDMLSQDYGKTLENCLYLVGDKCATKRRLASLMGVPLVGCASRRLNLATQSLLENFKDELAKSGT</sequence>
<protein>
    <submittedName>
        <fullName evidence="2">Uncharacterized protein</fullName>
    </submittedName>
</protein>
<dbReference type="EMBL" id="RCMV01000353">
    <property type="protein sequence ID" value="KAG3218612.1"/>
    <property type="molecule type" value="Genomic_DNA"/>
</dbReference>
<reference evidence="2" key="1">
    <citation type="submission" date="2018-10" db="EMBL/GenBank/DDBJ databases">
        <title>Effector identification in a new, highly contiguous assembly of the strawberry crown rot pathogen Phytophthora cactorum.</title>
        <authorList>
            <person name="Armitage A.D."/>
            <person name="Nellist C.F."/>
            <person name="Bates H."/>
            <person name="Vickerstaff R.J."/>
            <person name="Harrison R.J."/>
        </authorList>
    </citation>
    <scope>NUCLEOTIDE SEQUENCE</scope>
    <source>
        <strain evidence="1">15-7</strain>
        <strain evidence="2">4040</strain>
        <strain evidence="3">P415</strain>
        <strain evidence="4">P421</strain>
    </source>
</reference>
<dbReference type="AlphaFoldDB" id="A0A8T1BIB3"/>
<accession>A0A8T1BIB3</accession>
<proteinExistence type="predicted"/>
<dbReference type="EMBL" id="RCMG01001000">
    <property type="protein sequence ID" value="KAG2839445.1"/>
    <property type="molecule type" value="Genomic_DNA"/>
</dbReference>
<dbReference type="PANTHER" id="PTHR40866:SF1">
    <property type="entry name" value="BED-TYPE DOMAIN-CONTAINING PROTEIN"/>
    <property type="match status" value="1"/>
</dbReference>
<dbReference type="EMBL" id="RCML01000386">
    <property type="protein sequence ID" value="KAG2978564.1"/>
    <property type="molecule type" value="Genomic_DNA"/>
</dbReference>
<dbReference type="Proteomes" id="UP000736787">
    <property type="component" value="Unassembled WGS sequence"/>
</dbReference>
<evidence type="ECO:0000313" key="2">
    <source>
        <dbReference type="EMBL" id="KAG2904393.1"/>
    </source>
</evidence>